<dbReference type="Pfam" id="PF00251">
    <property type="entry name" value="Glyco_hydro_32N"/>
    <property type="match status" value="1"/>
</dbReference>
<dbReference type="NCBIfam" id="TIGR01322">
    <property type="entry name" value="scrB_fam"/>
    <property type="match status" value="1"/>
</dbReference>
<dbReference type="SMART" id="SM00640">
    <property type="entry name" value="Glyco_32"/>
    <property type="match status" value="1"/>
</dbReference>
<feature type="domain" description="Glycosyl hydrolase family 32 C-terminal" evidence="11">
    <location>
        <begin position="363"/>
        <end position="452"/>
    </location>
</feature>
<evidence type="ECO:0000256" key="9">
    <source>
        <dbReference type="RuleBase" id="RU365015"/>
    </source>
</evidence>
<evidence type="ECO:0000259" key="11">
    <source>
        <dbReference type="Pfam" id="PF08244"/>
    </source>
</evidence>
<evidence type="ECO:0000313" key="12">
    <source>
        <dbReference type="EMBL" id="MFC4386970.1"/>
    </source>
</evidence>
<organism evidence="12 13">
    <name type="scientific">Gracilibacillus marinus</name>
    <dbReference type="NCBI Taxonomy" id="630535"/>
    <lineage>
        <taxon>Bacteria</taxon>
        <taxon>Bacillati</taxon>
        <taxon>Bacillota</taxon>
        <taxon>Bacilli</taxon>
        <taxon>Bacillales</taxon>
        <taxon>Bacillaceae</taxon>
        <taxon>Gracilibacillus</taxon>
    </lineage>
</organism>
<comment type="similarity">
    <text evidence="2 8">Belongs to the glycosyl hydrolase 32 family.</text>
</comment>
<dbReference type="InterPro" id="IPR013189">
    <property type="entry name" value="Glyco_hydro_32_C"/>
</dbReference>
<dbReference type="RefSeq" id="WP_390196185.1">
    <property type="nucleotide sequence ID" value="NZ_JBHSDV010000001.1"/>
</dbReference>
<keyword evidence="9" id="KW-0119">Carbohydrate metabolism</keyword>
<dbReference type="PANTHER" id="PTHR43101:SF1">
    <property type="entry name" value="BETA-FRUCTOSIDASE"/>
    <property type="match status" value="1"/>
</dbReference>
<comment type="subcellular location">
    <subcellularLocation>
        <location evidence="9">Cytoplasm</location>
    </subcellularLocation>
</comment>
<comment type="pathway">
    <text evidence="1 9">Glycan biosynthesis; sucrose metabolism.</text>
</comment>
<keyword evidence="13" id="KW-1185">Reference proteome</keyword>
<comment type="catalytic activity">
    <reaction evidence="8">
        <text>Hydrolysis of terminal non-reducing beta-D-fructofuranoside residues in beta-D-fructofuranosides.</text>
        <dbReference type="EC" id="3.2.1.26"/>
    </reaction>
</comment>
<proteinExistence type="inferred from homology"/>
<dbReference type="Gene3D" id="2.115.10.20">
    <property type="entry name" value="Glycosyl hydrolase domain, family 43"/>
    <property type="match status" value="1"/>
</dbReference>
<dbReference type="InterPro" id="IPR051214">
    <property type="entry name" value="GH32_Enzymes"/>
</dbReference>
<dbReference type="PANTHER" id="PTHR43101">
    <property type="entry name" value="BETA-FRUCTOSIDASE"/>
    <property type="match status" value="1"/>
</dbReference>
<keyword evidence="6 8" id="KW-0326">Glycosidase</keyword>
<comment type="caution">
    <text evidence="12">The sequence shown here is derived from an EMBL/GenBank/DDBJ whole genome shotgun (WGS) entry which is preliminary data.</text>
</comment>
<comment type="function">
    <text evidence="9">Enables the bacterium to metabolize sucrose as a sole carbon source.</text>
</comment>
<dbReference type="GO" id="GO:0016787">
    <property type="term" value="F:hydrolase activity"/>
    <property type="evidence" value="ECO:0007669"/>
    <property type="project" value="UniProtKB-KW"/>
</dbReference>
<dbReference type="InterPro" id="IPR013148">
    <property type="entry name" value="Glyco_hydro_32_N"/>
</dbReference>
<dbReference type="SUPFAM" id="SSF49899">
    <property type="entry name" value="Concanavalin A-like lectins/glucanases"/>
    <property type="match status" value="1"/>
</dbReference>
<evidence type="ECO:0000256" key="4">
    <source>
        <dbReference type="ARBA" id="ARBA00019623"/>
    </source>
</evidence>
<evidence type="ECO:0000313" key="13">
    <source>
        <dbReference type="Proteomes" id="UP001595880"/>
    </source>
</evidence>
<dbReference type="InterPro" id="IPR023296">
    <property type="entry name" value="Glyco_hydro_beta-prop_sf"/>
</dbReference>
<evidence type="ECO:0000256" key="8">
    <source>
        <dbReference type="RuleBase" id="RU362110"/>
    </source>
</evidence>
<evidence type="ECO:0000256" key="1">
    <source>
        <dbReference type="ARBA" id="ARBA00004914"/>
    </source>
</evidence>
<dbReference type="Pfam" id="PF08244">
    <property type="entry name" value="Glyco_hydro_32C"/>
    <property type="match status" value="1"/>
</dbReference>
<dbReference type="Gene3D" id="2.60.120.560">
    <property type="entry name" value="Exo-inulinase, domain 1"/>
    <property type="match status" value="1"/>
</dbReference>
<dbReference type="Proteomes" id="UP001595880">
    <property type="component" value="Unassembled WGS sequence"/>
</dbReference>
<keyword evidence="9" id="KW-0963">Cytoplasm</keyword>
<dbReference type="InterPro" id="IPR013320">
    <property type="entry name" value="ConA-like_dom_sf"/>
</dbReference>
<evidence type="ECO:0000256" key="6">
    <source>
        <dbReference type="ARBA" id="ARBA00023295"/>
    </source>
</evidence>
<evidence type="ECO:0000256" key="3">
    <source>
        <dbReference type="ARBA" id="ARBA00012758"/>
    </source>
</evidence>
<dbReference type="EC" id="3.2.1.26" evidence="3 8"/>
<feature type="domain" description="Glycosyl hydrolase family 32 N-terminal" evidence="10">
    <location>
        <begin position="34"/>
        <end position="330"/>
    </location>
</feature>
<keyword evidence="5 8" id="KW-0378">Hydrolase</keyword>
<name>A0ABV8VSI6_9BACI</name>
<sequence length="463" mass="53541">MEIFNEGQLKKQLEKVVSTNREIVKQDIYYPSYHIAAPVGLINDPNGWIQWNGVYHLFYQWMPFHTGHGAKLWGHVTSTNLVDWKEEQPALLPTEVYDKDGCYSGSAIAYNNKLYLFYTGNVKKDGKREAYQCIAVSEDGIHFEKLGAVISVPEGYTAHFRDPKVWQSGEMFYLVLGAQRQDEIGCVVLYQSNDLLNWEFVNEIAGGYGYMWECPDYFQLDSRDVLIFSPQGLEQDGEKNMNTFQSGYAFGKWQEDKTLQLDSFIELDKGFDFYAPQTTLDEKGRRLLFGWMGMADDDEQYHPTHQNKWIHQLTIPRELVLKGEQIYQQPVAEMQLLRKEKLLDNEIIAHKYRFSLPRTVEICASNQNNADFTISIFGIITIVYSAKSQKITVSRNTLKNGEIEFRYGTVKNQVDDFHVFIDQSSLELFINNGEVVFSMRMFPDADNHVVEFNGNLVVSTWKL</sequence>
<protein>
    <recommendedName>
        <fullName evidence="4 8">Sucrose-6-phosphate hydrolase</fullName>
        <ecNumber evidence="3 8">3.2.1.26</ecNumber>
    </recommendedName>
    <alternativeName>
        <fullName evidence="7 9">Invertase</fullName>
    </alternativeName>
</protein>
<reference evidence="13" key="1">
    <citation type="journal article" date="2019" name="Int. J. Syst. Evol. Microbiol.">
        <title>The Global Catalogue of Microorganisms (GCM) 10K type strain sequencing project: providing services to taxonomists for standard genome sequencing and annotation.</title>
        <authorList>
            <consortium name="The Broad Institute Genomics Platform"/>
            <consortium name="The Broad Institute Genome Sequencing Center for Infectious Disease"/>
            <person name="Wu L."/>
            <person name="Ma J."/>
        </authorList>
    </citation>
    <scope>NUCLEOTIDE SEQUENCE [LARGE SCALE GENOMIC DNA]</scope>
    <source>
        <strain evidence="13">KACC 14058</strain>
    </source>
</reference>
<evidence type="ECO:0000256" key="2">
    <source>
        <dbReference type="ARBA" id="ARBA00009902"/>
    </source>
</evidence>
<dbReference type="InterPro" id="IPR006232">
    <property type="entry name" value="Suc6P_hydrolase"/>
</dbReference>
<evidence type="ECO:0000256" key="5">
    <source>
        <dbReference type="ARBA" id="ARBA00022801"/>
    </source>
</evidence>
<evidence type="ECO:0000256" key="7">
    <source>
        <dbReference type="ARBA" id="ARBA00033367"/>
    </source>
</evidence>
<accession>A0ABV8VSI6</accession>
<dbReference type="CDD" id="cd18623">
    <property type="entry name" value="GH32_ScrB-like"/>
    <property type="match status" value="1"/>
</dbReference>
<dbReference type="EMBL" id="JBHSDV010000001">
    <property type="protein sequence ID" value="MFC4386970.1"/>
    <property type="molecule type" value="Genomic_DNA"/>
</dbReference>
<evidence type="ECO:0000259" key="10">
    <source>
        <dbReference type="Pfam" id="PF00251"/>
    </source>
</evidence>
<dbReference type="InterPro" id="IPR001362">
    <property type="entry name" value="Glyco_hydro_32"/>
</dbReference>
<dbReference type="SUPFAM" id="SSF75005">
    <property type="entry name" value="Arabinanase/levansucrase/invertase"/>
    <property type="match status" value="1"/>
</dbReference>
<gene>
    <name evidence="12" type="ORF">ACFOZ1_04010</name>
</gene>